<protein>
    <submittedName>
        <fullName evidence="2">Uncharacterized protein</fullName>
    </submittedName>
</protein>
<reference evidence="2 3" key="1">
    <citation type="submission" date="2023-10" db="EMBL/GenBank/DDBJ databases">
        <title>Genomes of two closely related lineages of the louse Polyplax serrata with different host specificities.</title>
        <authorList>
            <person name="Martinu J."/>
            <person name="Tarabai H."/>
            <person name="Stefka J."/>
            <person name="Hypsa V."/>
        </authorList>
    </citation>
    <scope>NUCLEOTIDE SEQUENCE [LARGE SCALE GENOMIC DNA]</scope>
    <source>
        <strain evidence="2">HR10_N</strain>
    </source>
</reference>
<accession>A0AAN8NWN5</accession>
<feature type="region of interest" description="Disordered" evidence="1">
    <location>
        <begin position="32"/>
        <end position="73"/>
    </location>
</feature>
<comment type="caution">
    <text evidence="2">The sequence shown here is derived from an EMBL/GenBank/DDBJ whole genome shotgun (WGS) entry which is preliminary data.</text>
</comment>
<proteinExistence type="predicted"/>
<dbReference type="AlphaFoldDB" id="A0AAN8NWN5"/>
<evidence type="ECO:0000313" key="3">
    <source>
        <dbReference type="Proteomes" id="UP001372834"/>
    </source>
</evidence>
<feature type="compositionally biased region" description="Low complexity" evidence="1">
    <location>
        <begin position="55"/>
        <end position="70"/>
    </location>
</feature>
<evidence type="ECO:0000313" key="2">
    <source>
        <dbReference type="EMBL" id="KAK6625114.1"/>
    </source>
</evidence>
<name>A0AAN8NWN5_POLSC</name>
<dbReference type="Proteomes" id="UP001372834">
    <property type="component" value="Unassembled WGS sequence"/>
</dbReference>
<dbReference type="EMBL" id="JAWJWE010000037">
    <property type="protein sequence ID" value="KAK6625114.1"/>
    <property type="molecule type" value="Genomic_DNA"/>
</dbReference>
<sequence length="213" mass="24445">MDILELSKKLEGDLLNSKENNLCANNSCGIPYSPRTTRSKLHPKSMLKEDDAKVSNIKGSSQSNNSSSLNKKTRMTNKNLETIYENPVWKKGNVMLIGTSKVKRSIYLDREFRRTSKTKSKLRKIKIKKLGKKFKPLKMSDDEFQNKMLQIENYINDRDVSFNHNNEGCDSDVQMDDNKNKTNPVLFTINEMSLKEADEGINLDISDVQMESQ</sequence>
<organism evidence="2 3">
    <name type="scientific">Polyplax serrata</name>
    <name type="common">Common mouse louse</name>
    <dbReference type="NCBI Taxonomy" id="468196"/>
    <lineage>
        <taxon>Eukaryota</taxon>
        <taxon>Metazoa</taxon>
        <taxon>Ecdysozoa</taxon>
        <taxon>Arthropoda</taxon>
        <taxon>Hexapoda</taxon>
        <taxon>Insecta</taxon>
        <taxon>Pterygota</taxon>
        <taxon>Neoptera</taxon>
        <taxon>Paraneoptera</taxon>
        <taxon>Psocodea</taxon>
        <taxon>Troctomorpha</taxon>
        <taxon>Phthiraptera</taxon>
        <taxon>Anoplura</taxon>
        <taxon>Polyplacidae</taxon>
        <taxon>Polyplax</taxon>
    </lineage>
</organism>
<gene>
    <name evidence="2" type="ORF">RUM43_005405</name>
</gene>
<evidence type="ECO:0000256" key="1">
    <source>
        <dbReference type="SAM" id="MobiDB-lite"/>
    </source>
</evidence>